<dbReference type="VEuPathDB" id="FungiDB:TAPDE_003058"/>
<dbReference type="InterPro" id="IPR041243">
    <property type="entry name" value="STI1/HOP_DP"/>
</dbReference>
<feature type="repeat" description="TPR" evidence="5">
    <location>
        <begin position="71"/>
        <end position="104"/>
    </location>
</feature>
<dbReference type="Gene3D" id="1.10.260.100">
    <property type="match status" value="2"/>
</dbReference>
<evidence type="ECO:0000259" key="7">
    <source>
        <dbReference type="SMART" id="SM00727"/>
    </source>
</evidence>
<proteinExistence type="predicted"/>
<feature type="domain" description="STI1" evidence="7">
    <location>
        <begin position="525"/>
        <end position="564"/>
    </location>
</feature>
<comment type="subcellular location">
    <subcellularLocation>
        <location evidence="1">Cytoplasm</location>
    </subcellularLocation>
</comment>
<dbReference type="FunFam" id="1.10.260.100:FF:000002">
    <property type="entry name" value="Stress-induced-phosphoprotein 1 (Hsp70/Hsp90-organizing)"/>
    <property type="match status" value="1"/>
</dbReference>
<evidence type="ECO:0000313" key="9">
    <source>
        <dbReference type="Proteomes" id="UP000013776"/>
    </source>
</evidence>
<dbReference type="InterPro" id="IPR006636">
    <property type="entry name" value="STI1_HS-bd"/>
</dbReference>
<feature type="compositionally biased region" description="Basic and acidic residues" evidence="6">
    <location>
        <begin position="216"/>
        <end position="228"/>
    </location>
</feature>
<organism evidence="8 9">
    <name type="scientific">Taphrina deformans (strain PYCC 5710 / ATCC 11124 / CBS 356.35 / IMI 108563 / JCM 9778 / NBRC 8474)</name>
    <name type="common">Peach leaf curl fungus</name>
    <name type="synonym">Lalaria deformans</name>
    <dbReference type="NCBI Taxonomy" id="1097556"/>
    <lineage>
        <taxon>Eukaryota</taxon>
        <taxon>Fungi</taxon>
        <taxon>Dikarya</taxon>
        <taxon>Ascomycota</taxon>
        <taxon>Taphrinomycotina</taxon>
        <taxon>Taphrinomycetes</taxon>
        <taxon>Taphrinales</taxon>
        <taxon>Taphrinaceae</taxon>
        <taxon>Taphrina</taxon>
    </lineage>
</organism>
<dbReference type="InterPro" id="IPR013105">
    <property type="entry name" value="TPR_2"/>
</dbReference>
<dbReference type="STRING" id="1097556.R4XEK6"/>
<keyword evidence="9" id="KW-1185">Reference proteome</keyword>
<dbReference type="PANTHER" id="PTHR22904">
    <property type="entry name" value="TPR REPEAT CONTAINING PROTEIN"/>
    <property type="match status" value="1"/>
</dbReference>
<dbReference type="SUPFAM" id="SSF48452">
    <property type="entry name" value="TPR-like"/>
    <property type="match status" value="3"/>
</dbReference>
<dbReference type="Proteomes" id="UP000013776">
    <property type="component" value="Unassembled WGS sequence"/>
</dbReference>
<dbReference type="Pfam" id="PF13432">
    <property type="entry name" value="TPR_16"/>
    <property type="match status" value="1"/>
</dbReference>
<dbReference type="SMART" id="SM00028">
    <property type="entry name" value="TPR"/>
    <property type="match status" value="8"/>
</dbReference>
<feature type="region of interest" description="Disordered" evidence="6">
    <location>
        <begin position="202"/>
        <end position="256"/>
    </location>
</feature>
<keyword evidence="2" id="KW-0963">Cytoplasm</keyword>
<comment type="caution">
    <text evidence="8">The sequence shown here is derived from an EMBL/GenBank/DDBJ whole genome shotgun (WGS) entry which is preliminary data.</text>
</comment>
<dbReference type="Pfam" id="PF13424">
    <property type="entry name" value="TPR_12"/>
    <property type="match status" value="1"/>
</dbReference>
<sequence length="577" mass="63612">MSAAALKAQGNTAFAAKDFPTAIDLFTKAIEVDASNHVLYSNRSACHASLKHFDQAVKDADKCIELKGDWAKGYSRKGAAMHGLGDLQGAVDAYEKCLELDPSNAQAKSGMESVDAQMKREMESGKFGGGQDPFAGFAAKLSSPDFYKKMSENPQTSKLLGDGEFMRKLEGIKRNPQTLMQEMNDPRMISILGLLLGQDIGSAMPEDDVPMPDAQNESKKPEPKKAPEPEPESEPVVEEEDEDAKAAKEAKSKADAEKALGNAAYKSRSFDEAIKHYTTAYELHKDITYLTNKAAAHFEAGDYDSAIQACQQAIEQGREVRADFKVIAKAFARIGSSYEKKGDLQEAINNYNRSLTEHRTADTLAKLKSAETTLSEKVKKDYESPELAEEARVAGNDAFKASRFPDAVKQYTEMTKRAPMDARGYANRAAAYIKLMSMPEAIKDCDKATALDPSFVKAYIRKATALLATKDYSRAQAELDRATQNDADGKHRQEIQGLSYKIQSALYDERSHETEEQTQARIANDPEVRAILEDPVMQSILQQAQQNPASLNEHMKNPQIGIKIQKLVDAGVIKTRR</sequence>
<dbReference type="GO" id="GO:0051879">
    <property type="term" value="F:Hsp90 protein binding"/>
    <property type="evidence" value="ECO:0007669"/>
    <property type="project" value="TreeGrafter"/>
</dbReference>
<evidence type="ECO:0000256" key="6">
    <source>
        <dbReference type="SAM" id="MobiDB-lite"/>
    </source>
</evidence>
<dbReference type="FunFam" id="1.25.40.10:FF:000010">
    <property type="entry name" value="Stress-induced phosphoprotein 1"/>
    <property type="match status" value="1"/>
</dbReference>
<dbReference type="AlphaFoldDB" id="R4XEK6"/>
<dbReference type="PROSITE" id="PS50005">
    <property type="entry name" value="TPR"/>
    <property type="match status" value="5"/>
</dbReference>
<evidence type="ECO:0000256" key="1">
    <source>
        <dbReference type="ARBA" id="ARBA00004496"/>
    </source>
</evidence>
<evidence type="ECO:0000256" key="5">
    <source>
        <dbReference type="PROSITE-ProRule" id="PRU00339"/>
    </source>
</evidence>
<evidence type="ECO:0000256" key="4">
    <source>
        <dbReference type="ARBA" id="ARBA00022803"/>
    </source>
</evidence>
<keyword evidence="3" id="KW-0677">Repeat</keyword>
<keyword evidence="8" id="KW-0346">Stress response</keyword>
<feature type="repeat" description="TPR" evidence="5">
    <location>
        <begin position="3"/>
        <end position="36"/>
    </location>
</feature>
<name>R4XEK6_TAPDE</name>
<dbReference type="InterPro" id="IPR019734">
    <property type="entry name" value="TPR_rpt"/>
</dbReference>
<accession>R4XEK6</accession>
<feature type="repeat" description="TPR" evidence="5">
    <location>
        <begin position="422"/>
        <end position="455"/>
    </location>
</feature>
<reference evidence="8 9" key="1">
    <citation type="journal article" date="2013" name="MBio">
        <title>Genome sequencing of the plant pathogen Taphrina deformans, the causal agent of peach leaf curl.</title>
        <authorList>
            <person name="Cisse O.H."/>
            <person name="Almeida J.M.G.C.F."/>
            <person name="Fonseca A."/>
            <person name="Kumar A.A."/>
            <person name="Salojaervi J."/>
            <person name="Overmyer K."/>
            <person name="Hauser P.M."/>
            <person name="Pagni M."/>
        </authorList>
    </citation>
    <scope>NUCLEOTIDE SEQUENCE [LARGE SCALE GENOMIC DNA]</scope>
    <source>
        <strain evidence="9">PYCC 5710 / ATCC 11124 / CBS 356.35 / IMI 108563 / JCM 9778 / NBRC 8474</strain>
    </source>
</reference>
<evidence type="ECO:0000256" key="3">
    <source>
        <dbReference type="ARBA" id="ARBA00022737"/>
    </source>
</evidence>
<evidence type="ECO:0000313" key="8">
    <source>
        <dbReference type="EMBL" id="CCG82906.1"/>
    </source>
</evidence>
<feature type="domain" description="STI1" evidence="7">
    <location>
        <begin position="143"/>
        <end position="182"/>
    </location>
</feature>
<dbReference type="OrthoDB" id="2423701at2759"/>
<dbReference type="eggNOG" id="KOG0548">
    <property type="taxonomic scope" value="Eukaryota"/>
</dbReference>
<feature type="repeat" description="TPR" evidence="5">
    <location>
        <begin position="328"/>
        <end position="361"/>
    </location>
</feature>
<keyword evidence="4 5" id="KW-0802">TPR repeat</keyword>
<dbReference type="PANTHER" id="PTHR22904:SF523">
    <property type="entry name" value="STRESS-INDUCED-PHOSPHOPROTEIN 1"/>
    <property type="match status" value="1"/>
</dbReference>
<dbReference type="Pfam" id="PF07719">
    <property type="entry name" value="TPR_2"/>
    <property type="match status" value="1"/>
</dbReference>
<dbReference type="Gene3D" id="1.25.40.10">
    <property type="entry name" value="Tetratricopeptide repeat domain"/>
    <property type="match status" value="3"/>
</dbReference>
<feature type="compositionally biased region" description="Acidic residues" evidence="6">
    <location>
        <begin position="229"/>
        <end position="243"/>
    </location>
</feature>
<feature type="repeat" description="TPR" evidence="5">
    <location>
        <begin position="254"/>
        <end position="287"/>
    </location>
</feature>
<dbReference type="FunFam" id="1.25.40.10:FF:000020">
    <property type="entry name" value="Stress-induced phosphoprotein 1"/>
    <property type="match status" value="1"/>
</dbReference>
<feature type="compositionally biased region" description="Basic and acidic residues" evidence="6">
    <location>
        <begin position="244"/>
        <end position="256"/>
    </location>
</feature>
<dbReference type="SMART" id="SM00727">
    <property type="entry name" value="STI1"/>
    <property type="match status" value="2"/>
</dbReference>
<gene>
    <name evidence="8" type="ORF">TAPDE_003058</name>
</gene>
<dbReference type="GO" id="GO:0005737">
    <property type="term" value="C:cytoplasm"/>
    <property type="evidence" value="ECO:0007669"/>
    <property type="project" value="UniProtKB-SubCell"/>
</dbReference>
<dbReference type="InterPro" id="IPR011990">
    <property type="entry name" value="TPR-like_helical_dom_sf"/>
</dbReference>
<evidence type="ECO:0000256" key="2">
    <source>
        <dbReference type="ARBA" id="ARBA00022490"/>
    </source>
</evidence>
<protein>
    <submittedName>
        <fullName evidence="8">Heat shock protein</fullName>
    </submittedName>
</protein>
<dbReference type="Pfam" id="PF17830">
    <property type="entry name" value="STI1-HOP_DP"/>
    <property type="match status" value="2"/>
</dbReference>
<dbReference type="EMBL" id="CAHR02000108">
    <property type="protein sequence ID" value="CCG82906.1"/>
    <property type="molecule type" value="Genomic_DNA"/>
</dbReference>